<gene>
    <name evidence="1" type="ORF">Z042_01500</name>
</gene>
<name>W0LJH2_9GAMM</name>
<dbReference type="HOGENOM" id="CLU_201749_0_0_6"/>
<keyword evidence="2" id="KW-1185">Reference proteome</keyword>
<dbReference type="KEGG" id="sfo:Z042_01500"/>
<organism evidence="1 2">
    <name type="scientific">Chania multitudinisentens RB-25</name>
    <dbReference type="NCBI Taxonomy" id="1441930"/>
    <lineage>
        <taxon>Bacteria</taxon>
        <taxon>Pseudomonadati</taxon>
        <taxon>Pseudomonadota</taxon>
        <taxon>Gammaproteobacteria</taxon>
        <taxon>Enterobacterales</taxon>
        <taxon>Yersiniaceae</taxon>
        <taxon>Chania</taxon>
    </lineage>
</organism>
<dbReference type="RefSeq" id="WP_024911023.1">
    <property type="nucleotide sequence ID" value="NZ_CP007044.2"/>
</dbReference>
<dbReference type="EMBL" id="CP007044">
    <property type="protein sequence ID" value="AHG22579.1"/>
    <property type="molecule type" value="Genomic_DNA"/>
</dbReference>
<accession>W0LJH2</accession>
<evidence type="ECO:0000313" key="2">
    <source>
        <dbReference type="Proteomes" id="UP000019030"/>
    </source>
</evidence>
<evidence type="ECO:0000313" key="1">
    <source>
        <dbReference type="EMBL" id="AHG22579.1"/>
    </source>
</evidence>
<dbReference type="Proteomes" id="UP000019030">
    <property type="component" value="Chromosome"/>
</dbReference>
<reference evidence="1 2" key="1">
    <citation type="submission" date="2014-01" db="EMBL/GenBank/DDBJ databases">
        <title>Isolation of Serratia multitudinisentens RB-25 from Ex-Landfill site.</title>
        <authorList>
            <person name="Robson E.H.J."/>
        </authorList>
    </citation>
    <scope>NUCLEOTIDE SEQUENCE [LARGE SCALE GENOMIC DNA]</scope>
    <source>
        <strain evidence="1 2">RB-25</strain>
    </source>
</reference>
<reference evidence="1 2" key="2">
    <citation type="submission" date="2015-03" db="EMBL/GenBank/DDBJ databases">
        <authorList>
            <person name="Chan K.-G."/>
        </authorList>
    </citation>
    <scope>NUCLEOTIDE SEQUENCE [LARGE SCALE GENOMIC DNA]</scope>
    <source>
        <strain evidence="1 2">RB-25</strain>
    </source>
</reference>
<proteinExistence type="predicted"/>
<protein>
    <submittedName>
        <fullName evidence="1">Uncharacterized protein</fullName>
    </submittedName>
</protein>
<dbReference type="AlphaFoldDB" id="W0LJH2"/>
<sequence>MSKVATIIRRALDGYIGVIENHADTNLGQSDKYPINVDANGNATLNTHNSGVQADIVDKMRQLQRSNTPKA</sequence>